<dbReference type="Proteomes" id="UP000324738">
    <property type="component" value="Unassembled WGS sequence"/>
</dbReference>
<dbReference type="Gene3D" id="3.40.80.10">
    <property type="entry name" value="Peptidoglycan recognition protein-like"/>
    <property type="match status" value="1"/>
</dbReference>
<dbReference type="SUPFAM" id="SSF55846">
    <property type="entry name" value="N-acetylmuramoyl-L-alanine amidase-like"/>
    <property type="match status" value="1"/>
</dbReference>
<dbReference type="InterPro" id="IPR002477">
    <property type="entry name" value="Peptidoglycan-bd-like"/>
</dbReference>
<dbReference type="EMBL" id="VTWH01000001">
    <property type="protein sequence ID" value="KAA0972745.1"/>
    <property type="molecule type" value="Genomic_DNA"/>
</dbReference>
<dbReference type="InterPro" id="IPR002502">
    <property type="entry name" value="Amidase_domain"/>
</dbReference>
<evidence type="ECO:0000256" key="5">
    <source>
        <dbReference type="ARBA" id="ARBA00023316"/>
    </source>
</evidence>
<keyword evidence="8" id="KW-1185">Reference proteome</keyword>
<sequence length="224" mass="24473">MLVLHYTGMKDCASALHRLTKEEGGVSSHYLIEEDGTVLQLVPEKSRAWHAGQSFWRGITDINSRSIGVEIVNGGHDYGLPPFPPAQIEATIRLCRDCVDRWAIAPENVVAHSDIAPSRKQDPGELFPWDQLSAAGVGLHVPAPKIASGRFLSAGDRGQPVEAFQSMLAAFGYDLECNGVFDETTRLATIAFQRHHRPAQVDGVADASTIRVLHTLLTMRPSLL</sequence>
<dbReference type="GO" id="GO:0008745">
    <property type="term" value="F:N-acetylmuramoyl-L-alanine amidase activity"/>
    <property type="evidence" value="ECO:0007669"/>
    <property type="project" value="UniProtKB-EC"/>
</dbReference>
<gene>
    <name evidence="7" type="ORF">FPY71_05695</name>
</gene>
<keyword evidence="5" id="KW-0961">Cell wall biogenesis/degradation</keyword>
<comment type="similarity">
    <text evidence="2">Belongs to the N-acetylmuramoyl-L-alanine amidase 2 family.</text>
</comment>
<dbReference type="InterPro" id="IPR051206">
    <property type="entry name" value="NAMLAA_amidase_2"/>
</dbReference>
<dbReference type="OrthoDB" id="9794842at2"/>
<evidence type="ECO:0000313" key="8">
    <source>
        <dbReference type="Proteomes" id="UP000324738"/>
    </source>
</evidence>
<dbReference type="Pfam" id="PF01510">
    <property type="entry name" value="Amidase_2"/>
    <property type="match status" value="1"/>
</dbReference>
<dbReference type="Gene3D" id="1.10.101.10">
    <property type="entry name" value="PGBD-like superfamily/PGBD"/>
    <property type="match status" value="1"/>
</dbReference>
<evidence type="ECO:0000313" key="7">
    <source>
        <dbReference type="EMBL" id="KAA0972745.1"/>
    </source>
</evidence>
<dbReference type="GO" id="GO:0009254">
    <property type="term" value="P:peptidoglycan turnover"/>
    <property type="evidence" value="ECO:0007669"/>
    <property type="project" value="TreeGrafter"/>
</dbReference>
<comment type="caution">
    <text evidence="7">The sequence shown here is derived from an EMBL/GenBank/DDBJ whole genome shotgun (WGS) entry which is preliminary data.</text>
</comment>
<dbReference type="PANTHER" id="PTHR30417:SF1">
    <property type="entry name" value="N-ACETYLMURAMOYL-L-ALANINE AMIDASE AMID"/>
    <property type="match status" value="1"/>
</dbReference>
<dbReference type="GO" id="GO:0071555">
    <property type="term" value="P:cell wall organization"/>
    <property type="evidence" value="ECO:0007669"/>
    <property type="project" value="UniProtKB-KW"/>
</dbReference>
<evidence type="ECO:0000256" key="1">
    <source>
        <dbReference type="ARBA" id="ARBA00001561"/>
    </source>
</evidence>
<proteinExistence type="inferred from homology"/>
<name>A0A5B0E3K0_9HYPH</name>
<dbReference type="PANTHER" id="PTHR30417">
    <property type="entry name" value="N-ACETYLMURAMOYL-L-ALANINE AMIDASE AMID"/>
    <property type="match status" value="1"/>
</dbReference>
<dbReference type="InterPro" id="IPR036505">
    <property type="entry name" value="Amidase/PGRP_sf"/>
</dbReference>
<dbReference type="Pfam" id="PF01471">
    <property type="entry name" value="PG_binding_1"/>
    <property type="match status" value="1"/>
</dbReference>
<dbReference type="InterPro" id="IPR036366">
    <property type="entry name" value="PGBDSf"/>
</dbReference>
<evidence type="ECO:0000256" key="3">
    <source>
        <dbReference type="ARBA" id="ARBA00011901"/>
    </source>
</evidence>
<feature type="domain" description="N-acetylmuramoyl-L-alanine amidase" evidence="6">
    <location>
        <begin position="1"/>
        <end position="124"/>
    </location>
</feature>
<evidence type="ECO:0000256" key="2">
    <source>
        <dbReference type="ARBA" id="ARBA00007553"/>
    </source>
</evidence>
<keyword evidence="4" id="KW-0378">Hydrolase</keyword>
<dbReference type="CDD" id="cd06583">
    <property type="entry name" value="PGRP"/>
    <property type="match status" value="1"/>
</dbReference>
<dbReference type="SUPFAM" id="SSF47090">
    <property type="entry name" value="PGBD-like"/>
    <property type="match status" value="1"/>
</dbReference>
<accession>A0A5B0E3K0</accession>
<dbReference type="SMART" id="SM00644">
    <property type="entry name" value="Ami_2"/>
    <property type="match status" value="1"/>
</dbReference>
<evidence type="ECO:0000259" key="6">
    <source>
        <dbReference type="SMART" id="SM00644"/>
    </source>
</evidence>
<dbReference type="GO" id="GO:0019867">
    <property type="term" value="C:outer membrane"/>
    <property type="evidence" value="ECO:0007669"/>
    <property type="project" value="TreeGrafter"/>
</dbReference>
<organism evidence="7 8">
    <name type="scientific">Aureimonas fodinaquatilis</name>
    <dbReference type="NCBI Taxonomy" id="2565783"/>
    <lineage>
        <taxon>Bacteria</taxon>
        <taxon>Pseudomonadati</taxon>
        <taxon>Pseudomonadota</taxon>
        <taxon>Alphaproteobacteria</taxon>
        <taxon>Hyphomicrobiales</taxon>
        <taxon>Aurantimonadaceae</taxon>
        <taxon>Aureimonas</taxon>
    </lineage>
</organism>
<evidence type="ECO:0000256" key="4">
    <source>
        <dbReference type="ARBA" id="ARBA00022801"/>
    </source>
</evidence>
<dbReference type="GO" id="GO:0009253">
    <property type="term" value="P:peptidoglycan catabolic process"/>
    <property type="evidence" value="ECO:0007669"/>
    <property type="project" value="InterPro"/>
</dbReference>
<dbReference type="EC" id="3.5.1.28" evidence="3"/>
<dbReference type="AlphaFoldDB" id="A0A5B0E3K0"/>
<comment type="catalytic activity">
    <reaction evidence="1">
        <text>Hydrolyzes the link between N-acetylmuramoyl residues and L-amino acid residues in certain cell-wall glycopeptides.</text>
        <dbReference type="EC" id="3.5.1.28"/>
    </reaction>
</comment>
<protein>
    <recommendedName>
        <fullName evidence="3">N-acetylmuramoyl-L-alanine amidase</fullName>
        <ecNumber evidence="3">3.5.1.28</ecNumber>
    </recommendedName>
</protein>
<dbReference type="InterPro" id="IPR036365">
    <property type="entry name" value="PGBD-like_sf"/>
</dbReference>
<reference evidence="7 8" key="1">
    <citation type="submission" date="2019-08" db="EMBL/GenBank/DDBJ databases">
        <title>Aureimonas fodiniaquatilis sp. nov., isolated from a coal mine wastewater.</title>
        <authorList>
            <person name="Kim W."/>
        </authorList>
    </citation>
    <scope>NUCLEOTIDE SEQUENCE [LARGE SCALE GENOMIC DNA]</scope>
    <source>
        <strain evidence="7 8">CAU 1482</strain>
    </source>
</reference>